<feature type="domain" description="Heterokaryon incompatibility" evidence="1">
    <location>
        <begin position="281"/>
        <end position="431"/>
    </location>
</feature>
<protein>
    <submittedName>
        <fullName evidence="2">HET-domain-containing protein</fullName>
    </submittedName>
</protein>
<sequence length="796" mass="89660">MSPSSLVNNHEPRNPALFFCVEGLMMISKVGELCAYCAAIDFEPMRLPTFQSLQALINGKDLLEKPGFSYDRQRNVIQHSRPGLGRDQTLGRQSRVDSSAANCPLCRATSDLVRTSGLYTTHQEFFESDPECSLSIYCDPVDGPAIEIPLGLNFKLSSAATLLVFLGRISLTWNAPLTAVTKQPSLTLFDCFQTLDPVGDELLSDSESGERQRGLFSGRERPAIIDPYLPRRWLTTCLEDHKDTCPLHRSEDRRASTFRLIDTSTRAVVEFTNHRLGDVQYAALSYVWGNGHKTTLRRGTLTQLQLMNSLRVAGPQTVLDAIKFTSDMKVRYLWVDAFCIIQDDDDDKAAQLQLMAEIYQSALFTIVAAAGNDAQAGLPGVCISSEPLQQKVRVKKEENPDMGSLWLIQTLAPRDNMGDYAWSTRGWILQEKVLSRRVLTFTDKQLLWRCQQCKKWEEINTEADHSELPCSLRYRANGGHSPDIDPVTEPSLLHMGQGETTASPWQTLSSLISDFARRNLTVQGDAHDAFSAILKEYTNQTGVQFLWGLPADARFELALCWHYTTKPSELDPHAGKPLQRRQELTTLPSTSLQQRVPFPSWSWLGWRGPIDMPDLEYTQVLVSPRSEEIENPIVAYVLKNTPPRLVKTSTLTPDSSIQPTKKDSKESVVTLDMVMAEIPDLTFTRLSTIPDDQLLFFWTETARFFLSPPPNQFDRGRSVFNEKGEYCGDVGPLPGAEIATSENQHAEFIAVRRFTYICLVLQVERRDGIAYRVNMGQIDAQAWRRSRPRRELIALG</sequence>
<comment type="caution">
    <text evidence="2">The sequence shown here is derived from an EMBL/GenBank/DDBJ whole genome shotgun (WGS) entry which is preliminary data.</text>
</comment>
<dbReference type="PANTHER" id="PTHR33112">
    <property type="entry name" value="DOMAIN PROTEIN, PUTATIVE-RELATED"/>
    <property type="match status" value="1"/>
</dbReference>
<gene>
    <name evidence="2" type="ORF">B0T20DRAFT_246687</name>
</gene>
<dbReference type="Pfam" id="PF06985">
    <property type="entry name" value="HET"/>
    <property type="match status" value="1"/>
</dbReference>
<evidence type="ECO:0000259" key="1">
    <source>
        <dbReference type="Pfam" id="PF06985"/>
    </source>
</evidence>
<dbReference type="PANTHER" id="PTHR33112:SF14">
    <property type="entry name" value="HETEROKARYON INCOMPATIBILITY DOMAIN-CONTAINING PROTEIN"/>
    <property type="match status" value="1"/>
</dbReference>
<proteinExistence type="predicted"/>
<dbReference type="AlphaFoldDB" id="A0AAE0PBT2"/>
<evidence type="ECO:0000313" key="3">
    <source>
        <dbReference type="Proteomes" id="UP001281003"/>
    </source>
</evidence>
<keyword evidence="3" id="KW-1185">Reference proteome</keyword>
<name>A0AAE0PBT2_SORBR</name>
<organism evidence="2 3">
    <name type="scientific">Sordaria brevicollis</name>
    <dbReference type="NCBI Taxonomy" id="83679"/>
    <lineage>
        <taxon>Eukaryota</taxon>
        <taxon>Fungi</taxon>
        <taxon>Dikarya</taxon>
        <taxon>Ascomycota</taxon>
        <taxon>Pezizomycotina</taxon>
        <taxon>Sordariomycetes</taxon>
        <taxon>Sordariomycetidae</taxon>
        <taxon>Sordariales</taxon>
        <taxon>Sordariaceae</taxon>
        <taxon>Sordaria</taxon>
    </lineage>
</organism>
<evidence type="ECO:0000313" key="2">
    <source>
        <dbReference type="EMBL" id="KAK3396988.1"/>
    </source>
</evidence>
<reference evidence="2" key="1">
    <citation type="journal article" date="2023" name="Mol. Phylogenet. Evol.">
        <title>Genome-scale phylogeny and comparative genomics of the fungal order Sordariales.</title>
        <authorList>
            <person name="Hensen N."/>
            <person name="Bonometti L."/>
            <person name="Westerberg I."/>
            <person name="Brannstrom I.O."/>
            <person name="Guillou S."/>
            <person name="Cros-Aarteil S."/>
            <person name="Calhoun S."/>
            <person name="Haridas S."/>
            <person name="Kuo A."/>
            <person name="Mondo S."/>
            <person name="Pangilinan J."/>
            <person name="Riley R."/>
            <person name="LaButti K."/>
            <person name="Andreopoulos B."/>
            <person name="Lipzen A."/>
            <person name="Chen C."/>
            <person name="Yan M."/>
            <person name="Daum C."/>
            <person name="Ng V."/>
            <person name="Clum A."/>
            <person name="Steindorff A."/>
            <person name="Ohm R.A."/>
            <person name="Martin F."/>
            <person name="Silar P."/>
            <person name="Natvig D.O."/>
            <person name="Lalanne C."/>
            <person name="Gautier V."/>
            <person name="Ament-Velasquez S.L."/>
            <person name="Kruys A."/>
            <person name="Hutchinson M.I."/>
            <person name="Powell A.J."/>
            <person name="Barry K."/>
            <person name="Miller A.N."/>
            <person name="Grigoriev I.V."/>
            <person name="Debuchy R."/>
            <person name="Gladieux P."/>
            <person name="Hiltunen Thoren M."/>
            <person name="Johannesson H."/>
        </authorList>
    </citation>
    <scope>NUCLEOTIDE SEQUENCE</scope>
    <source>
        <strain evidence="2">FGSC 1904</strain>
    </source>
</reference>
<accession>A0AAE0PBT2</accession>
<reference evidence="2" key="2">
    <citation type="submission" date="2023-07" db="EMBL/GenBank/DDBJ databases">
        <authorList>
            <consortium name="Lawrence Berkeley National Laboratory"/>
            <person name="Haridas S."/>
            <person name="Hensen N."/>
            <person name="Bonometti L."/>
            <person name="Westerberg I."/>
            <person name="Brannstrom I.O."/>
            <person name="Guillou S."/>
            <person name="Cros-Aarteil S."/>
            <person name="Calhoun S."/>
            <person name="Kuo A."/>
            <person name="Mondo S."/>
            <person name="Pangilinan J."/>
            <person name="Riley R."/>
            <person name="LaButti K."/>
            <person name="Andreopoulos B."/>
            <person name="Lipzen A."/>
            <person name="Chen C."/>
            <person name="Yanf M."/>
            <person name="Daum C."/>
            <person name="Ng V."/>
            <person name="Clum A."/>
            <person name="Steindorff A."/>
            <person name="Ohm R."/>
            <person name="Martin F."/>
            <person name="Silar P."/>
            <person name="Natvig D."/>
            <person name="Lalanne C."/>
            <person name="Gautier V."/>
            <person name="Ament-velasquez S.L."/>
            <person name="Kruys A."/>
            <person name="Hutchinson M.I."/>
            <person name="Powell A.J."/>
            <person name="Barry K."/>
            <person name="Miller A.N."/>
            <person name="Grigoriev I.V."/>
            <person name="Debuchy R."/>
            <person name="Gladieux P."/>
            <person name="Thoren M.H."/>
            <person name="Johannesson H."/>
        </authorList>
    </citation>
    <scope>NUCLEOTIDE SEQUENCE</scope>
    <source>
        <strain evidence="2">FGSC 1904</strain>
    </source>
</reference>
<dbReference type="EMBL" id="JAUTDP010000008">
    <property type="protein sequence ID" value="KAK3396988.1"/>
    <property type="molecule type" value="Genomic_DNA"/>
</dbReference>
<dbReference type="Proteomes" id="UP001281003">
    <property type="component" value="Unassembled WGS sequence"/>
</dbReference>
<dbReference type="InterPro" id="IPR010730">
    <property type="entry name" value="HET"/>
</dbReference>